<evidence type="ECO:0000256" key="9">
    <source>
        <dbReference type="ARBA" id="ARBA00024687"/>
    </source>
</evidence>
<dbReference type="PANTHER" id="PTHR13402">
    <property type="entry name" value="RGPR-RELATED"/>
    <property type="match status" value="1"/>
</dbReference>
<dbReference type="GO" id="GO:0012507">
    <property type="term" value="C:ER to Golgi transport vesicle membrane"/>
    <property type="evidence" value="ECO:0007669"/>
    <property type="project" value="TreeGrafter"/>
</dbReference>
<dbReference type="GO" id="GO:0015031">
    <property type="term" value="P:protein transport"/>
    <property type="evidence" value="ECO:0007669"/>
    <property type="project" value="UniProtKB-KW"/>
</dbReference>
<feature type="compositionally biased region" description="Basic and acidic residues" evidence="11">
    <location>
        <begin position="1842"/>
        <end position="1859"/>
    </location>
</feature>
<feature type="compositionally biased region" description="Acidic residues" evidence="11">
    <location>
        <begin position="259"/>
        <end position="275"/>
    </location>
</feature>
<feature type="compositionally biased region" description="Basic and acidic residues" evidence="11">
    <location>
        <begin position="150"/>
        <end position="161"/>
    </location>
</feature>
<dbReference type="GO" id="GO:0070973">
    <property type="term" value="P:protein localization to endoplasmic reticulum exit site"/>
    <property type="evidence" value="ECO:0007669"/>
    <property type="project" value="TreeGrafter"/>
</dbReference>
<feature type="compositionally biased region" description="Polar residues" evidence="11">
    <location>
        <begin position="933"/>
        <end position="980"/>
    </location>
</feature>
<evidence type="ECO:0000256" key="2">
    <source>
        <dbReference type="ARBA" id="ARBA00005927"/>
    </source>
</evidence>
<comment type="function">
    <text evidence="9 10">Involved in the initiation of assembly of the COPII coat required for the formation of transport vesicles from the endoplasmic reticulum (ER) and the selection of cargo molecules. Also involved in autophagy.</text>
</comment>
<evidence type="ECO:0000256" key="7">
    <source>
        <dbReference type="ARBA" id="ARBA00023006"/>
    </source>
</evidence>
<feature type="compositionally biased region" description="Low complexity" evidence="11">
    <location>
        <begin position="1782"/>
        <end position="1802"/>
    </location>
</feature>
<feature type="compositionally biased region" description="Low complexity" evidence="11">
    <location>
        <begin position="1636"/>
        <end position="1655"/>
    </location>
</feature>
<dbReference type="EMBL" id="NAJL01000081">
    <property type="protein sequence ID" value="TKA22203.1"/>
    <property type="molecule type" value="Genomic_DNA"/>
</dbReference>
<dbReference type="GO" id="GO:0007030">
    <property type="term" value="P:Golgi organization"/>
    <property type="evidence" value="ECO:0007669"/>
    <property type="project" value="TreeGrafter"/>
</dbReference>
<feature type="compositionally biased region" description="Low complexity" evidence="11">
    <location>
        <begin position="489"/>
        <end position="502"/>
    </location>
</feature>
<dbReference type="GO" id="GO:0070971">
    <property type="term" value="C:endoplasmic reticulum exit site"/>
    <property type="evidence" value="ECO:0007669"/>
    <property type="project" value="TreeGrafter"/>
</dbReference>
<evidence type="ECO:0000259" key="12">
    <source>
        <dbReference type="Pfam" id="PF12931"/>
    </source>
</evidence>
<evidence type="ECO:0000259" key="13">
    <source>
        <dbReference type="Pfam" id="PF12932"/>
    </source>
</evidence>
<feature type="region of interest" description="Disordered" evidence="11">
    <location>
        <begin position="1919"/>
        <end position="2065"/>
    </location>
</feature>
<dbReference type="InterPro" id="IPR024340">
    <property type="entry name" value="Sec16_CCD"/>
</dbReference>
<feature type="compositionally biased region" description="Low complexity" evidence="11">
    <location>
        <begin position="1034"/>
        <end position="1054"/>
    </location>
</feature>
<dbReference type="FunFam" id="1.25.40.1030:FF:000008">
    <property type="entry name" value="Protein transport protein sec16"/>
    <property type="match status" value="1"/>
</dbReference>
<feature type="compositionally biased region" description="Gly residues" evidence="11">
    <location>
        <begin position="1578"/>
        <end position="1590"/>
    </location>
</feature>
<dbReference type="Pfam" id="PF12932">
    <property type="entry name" value="Sec16"/>
    <property type="match status" value="1"/>
</dbReference>
<feature type="domain" description="Sec16 Sec23-binding" evidence="12">
    <location>
        <begin position="1265"/>
        <end position="1569"/>
    </location>
</feature>
<feature type="compositionally biased region" description="Low complexity" evidence="11">
    <location>
        <begin position="1831"/>
        <end position="1841"/>
    </location>
</feature>
<feature type="compositionally biased region" description="Polar residues" evidence="11">
    <location>
        <begin position="319"/>
        <end position="339"/>
    </location>
</feature>
<organism evidence="14 15">
    <name type="scientific">Salinomyces thailandicus</name>
    <dbReference type="NCBI Taxonomy" id="706561"/>
    <lineage>
        <taxon>Eukaryota</taxon>
        <taxon>Fungi</taxon>
        <taxon>Dikarya</taxon>
        <taxon>Ascomycota</taxon>
        <taxon>Pezizomycotina</taxon>
        <taxon>Dothideomycetes</taxon>
        <taxon>Dothideomycetidae</taxon>
        <taxon>Mycosphaerellales</taxon>
        <taxon>Teratosphaeriaceae</taxon>
        <taxon>Salinomyces</taxon>
    </lineage>
</organism>
<dbReference type="PANTHER" id="PTHR13402:SF6">
    <property type="entry name" value="SECRETORY 16, ISOFORM I"/>
    <property type="match status" value="1"/>
</dbReference>
<comment type="similarity">
    <text evidence="2 10">Belongs to the SEC16 family.</text>
</comment>
<evidence type="ECO:0000256" key="6">
    <source>
        <dbReference type="ARBA" id="ARBA00022927"/>
    </source>
</evidence>
<feature type="compositionally biased region" description="Low complexity" evidence="11">
    <location>
        <begin position="648"/>
        <end position="668"/>
    </location>
</feature>
<protein>
    <recommendedName>
        <fullName evidence="10">Protein transport protein sec16</fullName>
    </recommendedName>
</protein>
<feature type="compositionally biased region" description="Gly residues" evidence="11">
    <location>
        <begin position="2034"/>
        <end position="2044"/>
    </location>
</feature>
<feature type="region of interest" description="Disordered" evidence="11">
    <location>
        <begin position="1"/>
        <end position="443"/>
    </location>
</feature>
<feature type="compositionally biased region" description="Low complexity" evidence="11">
    <location>
        <begin position="1723"/>
        <end position="1734"/>
    </location>
</feature>
<evidence type="ECO:0000256" key="11">
    <source>
        <dbReference type="SAM" id="MobiDB-lite"/>
    </source>
</evidence>
<keyword evidence="7 10" id="KW-0072">Autophagy</keyword>
<evidence type="ECO:0000256" key="10">
    <source>
        <dbReference type="RuleBase" id="RU364101"/>
    </source>
</evidence>
<evidence type="ECO:0000256" key="5">
    <source>
        <dbReference type="ARBA" id="ARBA00022892"/>
    </source>
</evidence>
<feature type="compositionally biased region" description="Basic and acidic residues" evidence="11">
    <location>
        <begin position="372"/>
        <end position="381"/>
    </location>
</feature>
<keyword evidence="5 10" id="KW-0931">ER-Golgi transport</keyword>
<dbReference type="CDD" id="cd09233">
    <property type="entry name" value="ACE1-Sec16-like"/>
    <property type="match status" value="1"/>
</dbReference>
<dbReference type="GO" id="GO:0006914">
    <property type="term" value="P:autophagy"/>
    <property type="evidence" value="ECO:0007669"/>
    <property type="project" value="UniProtKB-KW"/>
</dbReference>
<gene>
    <name evidence="14" type="ORF">B0A50_08315</name>
</gene>
<dbReference type="GO" id="GO:0016192">
    <property type="term" value="P:vesicle-mediated transport"/>
    <property type="evidence" value="ECO:0007669"/>
    <property type="project" value="UniProtKB-KW"/>
</dbReference>
<evidence type="ECO:0000313" key="14">
    <source>
        <dbReference type="EMBL" id="TKA22203.1"/>
    </source>
</evidence>
<feature type="compositionally biased region" description="Pro residues" evidence="11">
    <location>
        <begin position="989"/>
        <end position="999"/>
    </location>
</feature>
<dbReference type="InterPro" id="IPR024298">
    <property type="entry name" value="Sec16_Sec23-bd"/>
</dbReference>
<proteinExistence type="inferred from homology"/>
<evidence type="ECO:0000256" key="8">
    <source>
        <dbReference type="ARBA" id="ARBA00023136"/>
    </source>
</evidence>
<keyword evidence="6 10" id="KW-0653">Protein transport</keyword>
<dbReference type="Proteomes" id="UP000308549">
    <property type="component" value="Unassembled WGS sequence"/>
</dbReference>
<feature type="domain" description="Sec16 central conserved" evidence="13">
    <location>
        <begin position="1092"/>
        <end position="1212"/>
    </location>
</feature>
<dbReference type="Gene3D" id="1.25.40.1030">
    <property type="match status" value="1"/>
</dbReference>
<feature type="compositionally biased region" description="Low complexity" evidence="11">
    <location>
        <begin position="838"/>
        <end position="882"/>
    </location>
</feature>
<feature type="region of interest" description="Disordered" evidence="11">
    <location>
        <begin position="456"/>
        <end position="1058"/>
    </location>
</feature>
<evidence type="ECO:0000313" key="15">
    <source>
        <dbReference type="Proteomes" id="UP000308549"/>
    </source>
</evidence>
<feature type="compositionally biased region" description="Acidic residues" evidence="11">
    <location>
        <begin position="177"/>
        <end position="192"/>
    </location>
</feature>
<keyword evidence="8 10" id="KW-0472">Membrane</keyword>
<feature type="region of interest" description="Disordered" evidence="11">
    <location>
        <begin position="1571"/>
        <end position="1608"/>
    </location>
</feature>
<feature type="compositionally biased region" description="Low complexity" evidence="11">
    <location>
        <begin position="1924"/>
        <end position="1934"/>
    </location>
</feature>
<evidence type="ECO:0000256" key="3">
    <source>
        <dbReference type="ARBA" id="ARBA00022448"/>
    </source>
</evidence>
<feature type="compositionally biased region" description="Pro residues" evidence="11">
    <location>
        <begin position="772"/>
        <end position="786"/>
    </location>
</feature>
<evidence type="ECO:0000256" key="4">
    <source>
        <dbReference type="ARBA" id="ARBA00022824"/>
    </source>
</evidence>
<feature type="compositionally biased region" description="Low complexity" evidence="11">
    <location>
        <begin position="570"/>
        <end position="579"/>
    </location>
</feature>
<accession>A0A4U0TK13</accession>
<reference evidence="14 15" key="1">
    <citation type="submission" date="2017-03" db="EMBL/GenBank/DDBJ databases">
        <title>Genomes of endolithic fungi from Antarctica.</title>
        <authorList>
            <person name="Coleine C."/>
            <person name="Masonjones S."/>
            <person name="Stajich J.E."/>
        </authorList>
    </citation>
    <scope>NUCLEOTIDE SEQUENCE [LARGE SCALE GENOMIC DNA]</scope>
    <source>
        <strain evidence="14 15">CCFEE 6315</strain>
    </source>
</reference>
<feature type="compositionally biased region" description="Low complexity" evidence="11">
    <location>
        <begin position="787"/>
        <end position="799"/>
    </location>
</feature>
<sequence length="2065" mass="215143">MDDEDEYPQFGNAFPPTPATSQPPNTTPAAASWNPALRRNTDADAADAPPSIQAGAPEGAAVEDEDDDFFDRYPGATPKKAQPRGPDEFTSLLGDGGAKAGLDDVFAPEADAGEDEAAPQDVEGQKAVPEDVEDQAALRDVEGLVAAPEDLAHETSLHDQEDQAALPQFSEQRGALQDEEGQVFDGPDETVQEQEHDLESYQPDVTSEATQPLEEAIQQTDHVSAQPEPDSIAPESTMMQEPHPEERYEHQGAVPEMEAAQDEEPDAPLLEDEEAPPTPGNLSRRPTMGGEETLGFDGEQSPRQPSGKAHAAAPHIDRTFTSNFTDMSEAQQESAQTASIAEESNPDDWPAAGDDRTFGDLLDDSNAPFHENTARRERPHSDQVAPADTWPSNDGNDEAFGELLNNGDSTSPEREAQQDAAAHGLGDVIAPDGSSASVPATEDDLAAAWQAALDDDDLLDEGTDPAKLFGEDDGLLEDEGSFLEEEASQQQPRQQPQHTRQTSAPSTARAYIPASARQQQPPPNPYAPNSPSFTTFQNPALGRSGGTPDTGLGLFDLYSQPVPPTNPAIQQVQQTQAPQRPGLQSSQSFADKSKGGYQSPYDLPMEVVKPLRRVRPQVAPGQQQQPGASGVQAPPPRSSSFGAGAPIGTPGMSGVPGVPGAPPSGRGPTSLGSGGDAASRPSSNAGPPPAGPPSGTASAKSTPKTGGASGFFEDLPMTTKPRTRPSGGYTPQPGTLGPQVGGVGPPPSRPGTGYAAQPGAGMTGMQQNQVAMPPPPAHPSRPPTIQPPMAQQPAPQPAAIGGLRQPERMPLLPDQPLATPQQALSPPSTIPSAAGRYSSSNAPTSTAPPATNRYSPAPNAVPAPAAAASRYSPAPPAQQQSLPPQPKRQMSSGPPGVGVNKQLPFAPRTSSPLAWSAEREKPHPPLPAEAAQHTVSSPPQLNGTAPVSTSASLSPERSASRSRYSPSETSGASQPQTGYQSGPSGPQAHAPPPQGPPRPRTQSPGATMKQPRLAGMGVERPSSAAGLSYAPAFQPVSTPQQSPQQSQVPAVSQSGGSRHVLPHRRQFSKDLAFTVPQDERAQDPLERWKGGPIFHWSAGGGVVTSFPVQTPFYAAGHGIPTLKVTAGDVKLQEANAVLPLPEKEVKFPGPLPAKSKGKKKEVLAWLSGKVEDLERENETAKLDYSLPGALRMKAEEKLVLWKMMHIFIENDGVLEGGKAGVDEMVRRILLPNLAQMSAVKDLQSPVSASTAPQTEPVDRAVLSQIRQALLEGQRDRAVWLAEEKKLWGHALLLASTLGPDSWKQTVQAFVRSQVKSAGGSEARSLAALYQIFAGNSEDCVDELVPPSARAGFQMVSRSDGSVSGNALEGLDQWRETLALVTSNRTGSDGASLIALGSLLASYGRVEAAQTCFLFARNFIKHGGADDTDAHFVLLGGDHQAQAGRPLGSDLDTILLTEIYEWALSLTAPTTAVLHLPPLQPYKLLHAQTLAAHGLKSKALSYCDHLAAAFTSTTRPSPYYHPTFTTAVAELQAFLQQAPRDGKGGLFSRPAMKTVSSGAASWFSKFVAGEDERDAPQGEGAGVPAGFGGVVPGMDPSAPGLDRGTEGGGLYNPMMGGPVGGYAPSAPSAGPYAAAGGRYAPQATPSPAFAPQQQQQHDSYMSPGSSLGVPPATVEARPSSSRSASSRYAPVMPSSSGLGSAGSLGVPRPEGLNRAASDYGDEYAGSAESSRRGSAVDARAYGYDAAPAYQPSAPPEQDAEDPFAKPADAGLMDMEPPAESGGYEPPASSYEPPSYQPYQPDPEAGADEPQPQQARKKGMMDLDDEDDEIARRAAALKQQQKSAADHQADEAFRKAAEADAVRSNSGSGQDGKKGWLSGWFGGKKDPAASADLNSNKPVRAKLGEQNSFYYDEKLKKWVNGKAGPEDSAQAAQAAATPPPPRAGPPSRVASGLAAAPPLSASSTPPLGMGPPSRPSTSASAAAAPPLHLSNPPSRITTPAQDASGVGLGLSTDLPSGPPSRPPTGLSTASSLDDLLGGGPGGGARKAGGTVKGKKKGGRYVDVMAAK</sequence>
<keyword evidence="15" id="KW-1185">Reference proteome</keyword>
<feature type="region of interest" description="Disordered" evidence="11">
    <location>
        <begin position="1636"/>
        <end position="1904"/>
    </location>
</feature>
<keyword evidence="3 10" id="KW-0813">Transport</keyword>
<feature type="compositionally biased region" description="Low complexity" evidence="11">
    <location>
        <begin position="1973"/>
        <end position="1992"/>
    </location>
</feature>
<feature type="compositionally biased region" description="Low complexity" evidence="11">
    <location>
        <begin position="616"/>
        <end position="632"/>
    </location>
</feature>
<dbReference type="Pfam" id="PF12931">
    <property type="entry name" value="TPR_Sec16"/>
    <property type="match status" value="1"/>
</dbReference>
<keyword evidence="4 10" id="KW-0256">Endoplasmic reticulum</keyword>
<comment type="subcellular location">
    <subcellularLocation>
        <location evidence="1">Endoplasmic reticulum membrane</location>
        <topology evidence="1">Peripheral membrane protein</topology>
        <orientation evidence="1">Cytoplasmic side</orientation>
    </subcellularLocation>
</comment>
<dbReference type="GO" id="GO:0005789">
    <property type="term" value="C:endoplasmic reticulum membrane"/>
    <property type="evidence" value="ECO:0007669"/>
    <property type="project" value="UniProtKB-SubCell"/>
</dbReference>
<feature type="compositionally biased region" description="Acidic residues" evidence="11">
    <location>
        <begin position="471"/>
        <end position="487"/>
    </location>
</feature>
<dbReference type="OrthoDB" id="8918678at2759"/>
<name>A0A4U0TK13_9PEZI</name>
<feature type="compositionally biased region" description="Polar residues" evidence="11">
    <location>
        <begin position="818"/>
        <end position="831"/>
    </location>
</feature>
<comment type="caution">
    <text evidence="14">The sequence shown here is derived from an EMBL/GenBank/DDBJ whole genome shotgun (WGS) entry which is preliminary data.</text>
</comment>
<feature type="compositionally biased region" description="Polar residues" evidence="11">
    <location>
        <begin position="19"/>
        <end position="29"/>
    </location>
</feature>
<evidence type="ECO:0000256" key="1">
    <source>
        <dbReference type="ARBA" id="ARBA00004397"/>
    </source>
</evidence>
<feature type="compositionally biased region" description="Low complexity" evidence="11">
    <location>
        <begin position="1675"/>
        <end position="1704"/>
    </location>
</feature>
<feature type="compositionally biased region" description="Low complexity" evidence="11">
    <location>
        <begin position="1943"/>
        <end position="1965"/>
    </location>
</feature>